<dbReference type="SUPFAM" id="SSF56176">
    <property type="entry name" value="FAD-binding/transporter-associated domain-like"/>
    <property type="match status" value="1"/>
</dbReference>
<dbReference type="RefSeq" id="WP_163051688.1">
    <property type="nucleotide sequence ID" value="NZ_AP019695.1"/>
</dbReference>
<dbReference type="InterPro" id="IPR036318">
    <property type="entry name" value="FAD-bd_PCMH-like_sf"/>
</dbReference>
<dbReference type="InterPro" id="IPR016169">
    <property type="entry name" value="FAD-bd_PCMH_sub2"/>
</dbReference>
<keyword evidence="1" id="KW-0285">Flavoprotein</keyword>
<dbReference type="AlphaFoldDB" id="A0A6N4THC3"/>
<accession>A0A6N4THC3</accession>
<reference evidence="5" key="1">
    <citation type="submission" date="2019-05" db="EMBL/GenBank/DDBJ databases">
        <title>Complete genome sequencing of Absiella argi strain JCM 30884.</title>
        <authorList>
            <person name="Sakamoto M."/>
            <person name="Murakami T."/>
            <person name="Mori H."/>
        </authorList>
    </citation>
    <scope>NUCLEOTIDE SEQUENCE [LARGE SCALE GENOMIC DNA]</scope>
    <source>
        <strain evidence="5">JCM 30884</strain>
    </source>
</reference>
<dbReference type="InterPro" id="IPR005107">
    <property type="entry name" value="CO_DH_flav_C"/>
</dbReference>
<evidence type="ECO:0000313" key="5">
    <source>
        <dbReference type="Proteomes" id="UP000464754"/>
    </source>
</evidence>
<evidence type="ECO:0000256" key="2">
    <source>
        <dbReference type="ARBA" id="ARBA00023002"/>
    </source>
</evidence>
<keyword evidence="5" id="KW-1185">Reference proteome</keyword>
<dbReference type="PANTHER" id="PTHR42659:SF9">
    <property type="entry name" value="XANTHINE DEHYDROGENASE FAD-BINDING SUBUNIT XDHB-RELATED"/>
    <property type="match status" value="1"/>
</dbReference>
<name>A0A6N4THC3_9FIRM</name>
<evidence type="ECO:0000256" key="1">
    <source>
        <dbReference type="ARBA" id="ARBA00022630"/>
    </source>
</evidence>
<dbReference type="InterPro" id="IPR051312">
    <property type="entry name" value="Diverse_Substr_Oxidored"/>
</dbReference>
<organism evidence="4 5">
    <name type="scientific">Amedibacterium intestinale</name>
    <dbReference type="NCBI Taxonomy" id="2583452"/>
    <lineage>
        <taxon>Bacteria</taxon>
        <taxon>Bacillati</taxon>
        <taxon>Bacillota</taxon>
        <taxon>Erysipelotrichia</taxon>
        <taxon>Erysipelotrichales</taxon>
        <taxon>Erysipelotrichaceae</taxon>
        <taxon>Amedibacterium</taxon>
    </lineage>
</organism>
<keyword evidence="2" id="KW-0560">Oxidoreductase</keyword>
<evidence type="ECO:0000313" key="4">
    <source>
        <dbReference type="EMBL" id="BBK22193.1"/>
    </source>
</evidence>
<dbReference type="InterPro" id="IPR002346">
    <property type="entry name" value="Mopterin_DH_FAD-bd"/>
</dbReference>
<dbReference type="InterPro" id="IPR036683">
    <property type="entry name" value="CO_DH_flav_C_dom_sf"/>
</dbReference>
<dbReference type="Proteomes" id="UP000464754">
    <property type="component" value="Chromosome"/>
</dbReference>
<dbReference type="SUPFAM" id="SSF55447">
    <property type="entry name" value="CO dehydrogenase flavoprotein C-terminal domain-like"/>
    <property type="match status" value="1"/>
</dbReference>
<dbReference type="Gene3D" id="3.30.465.10">
    <property type="match status" value="1"/>
</dbReference>
<dbReference type="PROSITE" id="PS51387">
    <property type="entry name" value="FAD_PCMH"/>
    <property type="match status" value="1"/>
</dbReference>
<evidence type="ECO:0000259" key="3">
    <source>
        <dbReference type="PROSITE" id="PS51387"/>
    </source>
</evidence>
<dbReference type="GO" id="GO:0071949">
    <property type="term" value="F:FAD binding"/>
    <property type="evidence" value="ECO:0007669"/>
    <property type="project" value="InterPro"/>
</dbReference>
<sequence>MLQIQQYIKSASLDEAYELLQKNRNNQILGGMIWLKMQDRNIPVAIDCSDLLSDEIIEQEDGFLIGAMTSLRTLETHPALNAWCQNMLCDSVKDIVGVQLRNMATLGGSLYSRFGFSDVLCAFLALDTTVYFHHAGAVKIEDFVKGHGERDIVTHVFVKKEALKAAFRCVRRSATDLSVLNVAAARTENEYRMVVGATPKCAKRYSYSLDMSKEEIASSLKEKVECASNLRGSAQYRKELVYACALKALAAIEEDSYAG</sequence>
<dbReference type="GO" id="GO:0016491">
    <property type="term" value="F:oxidoreductase activity"/>
    <property type="evidence" value="ECO:0007669"/>
    <property type="project" value="UniProtKB-KW"/>
</dbReference>
<dbReference type="Pfam" id="PF00941">
    <property type="entry name" value="FAD_binding_5"/>
    <property type="match status" value="1"/>
</dbReference>
<dbReference type="InterPro" id="IPR016166">
    <property type="entry name" value="FAD-bd_PCMH"/>
</dbReference>
<dbReference type="EMBL" id="AP019695">
    <property type="protein sequence ID" value="BBK22193.1"/>
    <property type="molecule type" value="Genomic_DNA"/>
</dbReference>
<feature type="domain" description="FAD-binding PCMH-type" evidence="3">
    <location>
        <begin position="1"/>
        <end position="163"/>
    </location>
</feature>
<protein>
    <submittedName>
        <fullName evidence="4">FAD-binding subunit of xanthine dehydrogenase</fullName>
    </submittedName>
</protein>
<dbReference type="Gene3D" id="3.30.390.50">
    <property type="entry name" value="CO dehydrogenase flavoprotein, C-terminal domain"/>
    <property type="match status" value="1"/>
</dbReference>
<dbReference type="KEGG" id="aarg:Aargi30884_10960"/>
<dbReference type="SMART" id="SM01092">
    <property type="entry name" value="CO_deh_flav_C"/>
    <property type="match status" value="1"/>
</dbReference>
<gene>
    <name evidence="4" type="ORF">Aargi30884_10960</name>
</gene>
<dbReference type="PANTHER" id="PTHR42659">
    <property type="entry name" value="XANTHINE DEHYDROGENASE SUBUNIT C-RELATED"/>
    <property type="match status" value="1"/>
</dbReference>
<proteinExistence type="predicted"/>